<organism evidence="2 3">
    <name type="scientific">Actinomadura luzonensis</name>
    <dbReference type="NCBI Taxonomy" id="2805427"/>
    <lineage>
        <taxon>Bacteria</taxon>
        <taxon>Bacillati</taxon>
        <taxon>Actinomycetota</taxon>
        <taxon>Actinomycetes</taxon>
        <taxon>Streptosporangiales</taxon>
        <taxon>Thermomonosporaceae</taxon>
        <taxon>Actinomadura</taxon>
    </lineage>
</organism>
<feature type="region of interest" description="Disordered" evidence="1">
    <location>
        <begin position="36"/>
        <end position="159"/>
    </location>
</feature>
<accession>A0ABT0FJS5</accession>
<dbReference type="RefSeq" id="WP_242379814.1">
    <property type="nucleotide sequence ID" value="NZ_JAKRKC020000001.1"/>
</dbReference>
<comment type="caution">
    <text evidence="2">The sequence shown here is derived from an EMBL/GenBank/DDBJ whole genome shotgun (WGS) entry which is preliminary data.</text>
</comment>
<evidence type="ECO:0000313" key="3">
    <source>
        <dbReference type="Proteomes" id="UP001317259"/>
    </source>
</evidence>
<reference evidence="2 3" key="1">
    <citation type="submission" date="2022-04" db="EMBL/GenBank/DDBJ databases">
        <title>Genome draft of Actinomadura sp. ATCC 31491.</title>
        <authorList>
            <person name="Shi X."/>
            <person name="Du Y."/>
        </authorList>
    </citation>
    <scope>NUCLEOTIDE SEQUENCE [LARGE SCALE GENOMIC DNA]</scope>
    <source>
        <strain evidence="2 3">ATCC 31491</strain>
    </source>
</reference>
<evidence type="ECO:0000256" key="1">
    <source>
        <dbReference type="SAM" id="MobiDB-lite"/>
    </source>
</evidence>
<evidence type="ECO:0008006" key="4">
    <source>
        <dbReference type="Google" id="ProtNLM"/>
    </source>
</evidence>
<feature type="compositionally biased region" description="Basic and acidic residues" evidence="1">
    <location>
        <begin position="90"/>
        <end position="102"/>
    </location>
</feature>
<keyword evidence="3" id="KW-1185">Reference proteome</keyword>
<sequence>MRGRVLSALAAAPVAVTLLLAGCGADDGGGADVASVAGTGGQSASAAPKPSQDPQEKGIKFAQCMRENGIDMDDPEPGKGIMLKVGPDTPPEKLEKAQEACKEWAPSGQMQGGGDPKRAEALRKAAQCMRDNGVEKYPDPEGNAVRITGDVGQDPDFKAAQEKCQKEMAEAGMGALG</sequence>
<dbReference type="PROSITE" id="PS51257">
    <property type="entry name" value="PROKAR_LIPOPROTEIN"/>
    <property type="match status" value="1"/>
</dbReference>
<gene>
    <name evidence="2" type="ORF">MF672_001940</name>
</gene>
<proteinExistence type="predicted"/>
<name>A0ABT0FJS5_9ACTN</name>
<evidence type="ECO:0000313" key="2">
    <source>
        <dbReference type="EMBL" id="MCK2212567.1"/>
    </source>
</evidence>
<dbReference type="Proteomes" id="UP001317259">
    <property type="component" value="Unassembled WGS sequence"/>
</dbReference>
<dbReference type="EMBL" id="JAKRKC020000001">
    <property type="protein sequence ID" value="MCK2212567.1"/>
    <property type="molecule type" value="Genomic_DNA"/>
</dbReference>
<protein>
    <recommendedName>
        <fullName evidence="4">Secreted protein</fullName>
    </recommendedName>
</protein>